<dbReference type="InterPro" id="IPR050469">
    <property type="entry name" value="Diguanylate_Cyclase"/>
</dbReference>
<dbReference type="InterPro" id="IPR035965">
    <property type="entry name" value="PAS-like_dom_sf"/>
</dbReference>
<sequence length="732" mass="84769">MDKRAKQIYKGLIRQKDMLSERSMLDAITSIYNSIHLLDFEKDVYNEIQATPEIHDYVGSTGKISECFPAVMKEMTTPESRESMVSFVEFETITEKLRECDNLEVDFRGVIHGWIRASFFVISRTLTGKLRKVLFTTRVVDVGMSSQMDFEKDMPVAYVVLRAIYDESHTQVRDMEFVFVNQKYCEWTGKAPEELIGQTIYGTFERTNDDWLKNCQEVMIEGKSSYGRVFAPEMGAWVSFNCAPVSKKDCCAFAFINSDEEQKQFETNEAVIYCTTVLNSERDYKTAMNKMFHTLGYTLHADRIFLMEVNNNMVETTFKWTCRSGEDLECPPKYPMHVLLRMREFMNTHRSVSLYEVDDFKQFDNSVYENMKARGVKNLAIKILYSNRRPIGIICVENYEDDHVLDIQQVLNKISYYVSFRITNHDLVDELDTVGNRDALTGLLNRHGIDRYTDQYIYAHEMMPCTLIMLDIDNFKYVNDMFGHLAGDEVLCTLANNLKKIFPEEALIARNGGDEFLVFMKNVTAQQAEPYIDRLVHMDMEFQFEEGHCMVTVSAGYVEYPKQANGLQDLFKKADIALYAVKLNGKNGAHIYEEGMEKEDRKQLGFNMNDIVENIPCALIVHEAKAEGHILFANNQAVDMFDCTDLNDFLQYAGLNCRGFIHEEDYDWLMEDLSLQNAAGLPILRSKRDYRVVTRKGTVKRVFDMQRLVESKYHGSIVYVLLFMKESCEELS</sequence>
<dbReference type="Gene3D" id="3.30.70.270">
    <property type="match status" value="1"/>
</dbReference>
<dbReference type="InterPro" id="IPR043128">
    <property type="entry name" value="Rev_trsase/Diguanyl_cyclase"/>
</dbReference>
<keyword evidence="3" id="KW-1185">Reference proteome</keyword>
<dbReference type="PANTHER" id="PTHR45138:SF9">
    <property type="entry name" value="DIGUANYLATE CYCLASE DGCM-RELATED"/>
    <property type="match status" value="1"/>
</dbReference>
<dbReference type="InterPro" id="IPR029016">
    <property type="entry name" value="GAF-like_dom_sf"/>
</dbReference>
<dbReference type="InterPro" id="IPR029787">
    <property type="entry name" value="Nucleotide_cyclase"/>
</dbReference>
<organism evidence="2 3">
    <name type="scientific">Agathobacter ruminis</name>
    <dbReference type="NCBI Taxonomy" id="1712665"/>
    <lineage>
        <taxon>Bacteria</taxon>
        <taxon>Bacillati</taxon>
        <taxon>Bacillota</taxon>
        <taxon>Clostridia</taxon>
        <taxon>Lachnospirales</taxon>
        <taxon>Lachnospiraceae</taxon>
        <taxon>Agathobacter</taxon>
    </lineage>
</organism>
<dbReference type="RefSeq" id="WP_099387014.1">
    <property type="nucleotide sequence ID" value="NZ_JANSWH010000092.1"/>
</dbReference>
<dbReference type="PANTHER" id="PTHR45138">
    <property type="entry name" value="REGULATORY COMPONENTS OF SENSORY TRANSDUCTION SYSTEM"/>
    <property type="match status" value="1"/>
</dbReference>
<evidence type="ECO:0000313" key="2">
    <source>
        <dbReference type="EMBL" id="PHU36224.1"/>
    </source>
</evidence>
<comment type="caution">
    <text evidence="2">The sequence shown here is derived from an EMBL/GenBank/DDBJ whole genome shotgun (WGS) entry which is preliminary data.</text>
</comment>
<dbReference type="Pfam" id="PF00990">
    <property type="entry name" value="GGDEF"/>
    <property type="match status" value="1"/>
</dbReference>
<dbReference type="GO" id="GO:0052621">
    <property type="term" value="F:diguanylate cyclase activity"/>
    <property type="evidence" value="ECO:0007669"/>
    <property type="project" value="TreeGrafter"/>
</dbReference>
<dbReference type="Gene3D" id="3.30.450.20">
    <property type="entry name" value="PAS domain"/>
    <property type="match status" value="1"/>
</dbReference>
<accession>A0A2G3DYZ5</accession>
<reference evidence="2 3" key="1">
    <citation type="submission" date="2017-10" db="EMBL/GenBank/DDBJ databases">
        <title>Resolving the taxonomy of Roseburia spp., Eubacterium rectale and Agathobacter spp. through phylogenomic analysis.</title>
        <authorList>
            <person name="Sheridan P.O."/>
            <person name="Walker A.W."/>
            <person name="Duncan S.H."/>
            <person name="Scott K.P."/>
            <person name="Toole P.W.O."/>
            <person name="Luis P."/>
            <person name="Flint H.J."/>
        </authorList>
    </citation>
    <scope>NUCLEOTIDE SEQUENCE [LARGE SCALE GENOMIC DNA]</scope>
    <source>
        <strain evidence="2 3">JK623</strain>
    </source>
</reference>
<name>A0A2G3DYZ5_9FIRM</name>
<dbReference type="GO" id="GO:0043709">
    <property type="term" value="P:cell adhesion involved in single-species biofilm formation"/>
    <property type="evidence" value="ECO:0007669"/>
    <property type="project" value="TreeGrafter"/>
</dbReference>
<evidence type="ECO:0000313" key="3">
    <source>
        <dbReference type="Proteomes" id="UP000224563"/>
    </source>
</evidence>
<dbReference type="CDD" id="cd01949">
    <property type="entry name" value="GGDEF"/>
    <property type="match status" value="1"/>
</dbReference>
<evidence type="ECO:0000259" key="1">
    <source>
        <dbReference type="PROSITE" id="PS50887"/>
    </source>
</evidence>
<dbReference type="Pfam" id="PF13188">
    <property type="entry name" value="PAS_8"/>
    <property type="match status" value="1"/>
</dbReference>
<dbReference type="InterPro" id="IPR000014">
    <property type="entry name" value="PAS"/>
</dbReference>
<dbReference type="SMART" id="SM00267">
    <property type="entry name" value="GGDEF"/>
    <property type="match status" value="1"/>
</dbReference>
<dbReference type="GO" id="GO:1902201">
    <property type="term" value="P:negative regulation of bacterial-type flagellum-dependent cell motility"/>
    <property type="evidence" value="ECO:0007669"/>
    <property type="project" value="TreeGrafter"/>
</dbReference>
<dbReference type="NCBIfam" id="TIGR00254">
    <property type="entry name" value="GGDEF"/>
    <property type="match status" value="1"/>
</dbReference>
<dbReference type="GO" id="GO:0005886">
    <property type="term" value="C:plasma membrane"/>
    <property type="evidence" value="ECO:0007669"/>
    <property type="project" value="TreeGrafter"/>
</dbReference>
<feature type="domain" description="GGDEF" evidence="1">
    <location>
        <begin position="463"/>
        <end position="594"/>
    </location>
</feature>
<dbReference type="SUPFAM" id="SSF55073">
    <property type="entry name" value="Nucleotide cyclase"/>
    <property type="match status" value="1"/>
</dbReference>
<proteinExistence type="predicted"/>
<dbReference type="Proteomes" id="UP000224563">
    <property type="component" value="Unassembled WGS sequence"/>
</dbReference>
<dbReference type="InterPro" id="IPR000160">
    <property type="entry name" value="GGDEF_dom"/>
</dbReference>
<dbReference type="AlphaFoldDB" id="A0A2G3DYZ5"/>
<dbReference type="Gene3D" id="3.30.450.40">
    <property type="match status" value="1"/>
</dbReference>
<reference evidence="2 3" key="2">
    <citation type="submission" date="2017-10" db="EMBL/GenBank/DDBJ databases">
        <authorList>
            <person name="Banno H."/>
            <person name="Chua N.-H."/>
        </authorList>
    </citation>
    <scope>NUCLEOTIDE SEQUENCE [LARGE SCALE GENOMIC DNA]</scope>
    <source>
        <strain evidence="2 3">JK623</strain>
    </source>
</reference>
<gene>
    <name evidence="2" type="ORF">CSX02_13135</name>
</gene>
<dbReference type="PROSITE" id="PS50887">
    <property type="entry name" value="GGDEF"/>
    <property type="match status" value="1"/>
</dbReference>
<protein>
    <recommendedName>
        <fullName evidence="1">GGDEF domain-containing protein</fullName>
    </recommendedName>
</protein>
<dbReference type="SUPFAM" id="SSF55785">
    <property type="entry name" value="PYP-like sensor domain (PAS domain)"/>
    <property type="match status" value="2"/>
</dbReference>
<dbReference type="EMBL" id="PDYG01000135">
    <property type="protein sequence ID" value="PHU36224.1"/>
    <property type="molecule type" value="Genomic_DNA"/>
</dbReference>